<protein>
    <submittedName>
        <fullName evidence="1">Uncharacterized protein</fullName>
    </submittedName>
</protein>
<keyword evidence="2" id="KW-1185">Reference proteome</keyword>
<sequence length="95" mass="10643">MDLFGHKVYSSSTLQVRMADYATLLAKYAHRNYGKFMEFINDISEEKQQQLKAVVSEGQMISHTALQATLDVADTATRSTATTVVMHRALWLSSS</sequence>
<accession>A0A8T1S2S8</accession>
<reference evidence="1 2" key="1">
    <citation type="journal article" date="2020" name="G3 (Bethesda)">
        <title>Draft Genome of the Common Snapping Turtle, Chelydra serpentina, a Model for Phenotypic Plasticity in Reptiles.</title>
        <authorList>
            <person name="Das D."/>
            <person name="Singh S.K."/>
            <person name="Bierstedt J."/>
            <person name="Erickson A."/>
            <person name="Galli G.L.J."/>
            <person name="Crossley D.A. 2nd"/>
            <person name="Rhen T."/>
        </authorList>
    </citation>
    <scope>NUCLEOTIDE SEQUENCE [LARGE SCALE GENOMIC DNA]</scope>
    <source>
        <strain evidence="1">KW</strain>
    </source>
</reference>
<dbReference type="EMBL" id="JAHGAV010000968">
    <property type="protein sequence ID" value="KAG6923138.1"/>
    <property type="molecule type" value="Genomic_DNA"/>
</dbReference>
<evidence type="ECO:0000313" key="1">
    <source>
        <dbReference type="EMBL" id="KAG6923138.1"/>
    </source>
</evidence>
<dbReference type="Proteomes" id="UP000765507">
    <property type="component" value="Unassembled WGS sequence"/>
</dbReference>
<evidence type="ECO:0000313" key="2">
    <source>
        <dbReference type="Proteomes" id="UP000765507"/>
    </source>
</evidence>
<proteinExistence type="predicted"/>
<comment type="caution">
    <text evidence="1">The sequence shown here is derived from an EMBL/GenBank/DDBJ whole genome shotgun (WGS) entry which is preliminary data.</text>
</comment>
<name>A0A8T1S2S8_CHESE</name>
<dbReference type="Gene3D" id="1.10.287.3160">
    <property type="match status" value="1"/>
</dbReference>
<gene>
    <name evidence="1" type="ORF">G0U57_021411</name>
</gene>
<dbReference type="AlphaFoldDB" id="A0A8T1S2S8"/>
<organism evidence="1 2">
    <name type="scientific">Chelydra serpentina</name>
    <name type="common">Snapping turtle</name>
    <name type="synonym">Testudo serpentina</name>
    <dbReference type="NCBI Taxonomy" id="8475"/>
    <lineage>
        <taxon>Eukaryota</taxon>
        <taxon>Metazoa</taxon>
        <taxon>Chordata</taxon>
        <taxon>Craniata</taxon>
        <taxon>Vertebrata</taxon>
        <taxon>Euteleostomi</taxon>
        <taxon>Archelosauria</taxon>
        <taxon>Testudinata</taxon>
        <taxon>Testudines</taxon>
        <taxon>Cryptodira</taxon>
        <taxon>Durocryptodira</taxon>
        <taxon>Americhelydia</taxon>
        <taxon>Chelydroidea</taxon>
        <taxon>Chelydridae</taxon>
        <taxon>Chelydra</taxon>
    </lineage>
</organism>
<feature type="non-terminal residue" evidence="1">
    <location>
        <position position="95"/>
    </location>
</feature>